<sequence>MVIDICMVFVNRSTSKSSVDNDDNAEAAEGVVMIRVLDASAQNSAVDNLRK</sequence>
<reference evidence="2" key="1">
    <citation type="journal article" date="2010" name="Nat. Biotechnol.">
        <title>Draft genome sequence of the oilseed species Ricinus communis.</title>
        <authorList>
            <person name="Chan A.P."/>
            <person name="Crabtree J."/>
            <person name="Zhao Q."/>
            <person name="Lorenzi H."/>
            <person name="Orvis J."/>
            <person name="Puiu D."/>
            <person name="Melake-Berhan A."/>
            <person name="Jones K.M."/>
            <person name="Redman J."/>
            <person name="Chen G."/>
            <person name="Cahoon E.B."/>
            <person name="Gedil M."/>
            <person name="Stanke M."/>
            <person name="Haas B.J."/>
            <person name="Wortman J.R."/>
            <person name="Fraser-Liggett C.M."/>
            <person name="Ravel J."/>
            <person name="Rabinowicz P.D."/>
        </authorList>
    </citation>
    <scope>NUCLEOTIDE SEQUENCE [LARGE SCALE GENOMIC DNA]</scope>
    <source>
        <strain evidence="2">cv. Hale</strain>
    </source>
</reference>
<name>B9RHF6_RICCO</name>
<gene>
    <name evidence="1" type="ORF">RCOM_1524630</name>
</gene>
<dbReference type="Proteomes" id="UP000008311">
    <property type="component" value="Unassembled WGS sequence"/>
</dbReference>
<proteinExistence type="predicted"/>
<keyword evidence="2" id="KW-1185">Reference proteome</keyword>
<dbReference type="AlphaFoldDB" id="B9RHF6"/>
<organism evidence="1 2">
    <name type="scientific">Ricinus communis</name>
    <name type="common">Castor bean</name>
    <dbReference type="NCBI Taxonomy" id="3988"/>
    <lineage>
        <taxon>Eukaryota</taxon>
        <taxon>Viridiplantae</taxon>
        <taxon>Streptophyta</taxon>
        <taxon>Embryophyta</taxon>
        <taxon>Tracheophyta</taxon>
        <taxon>Spermatophyta</taxon>
        <taxon>Magnoliopsida</taxon>
        <taxon>eudicotyledons</taxon>
        <taxon>Gunneridae</taxon>
        <taxon>Pentapetalae</taxon>
        <taxon>rosids</taxon>
        <taxon>fabids</taxon>
        <taxon>Malpighiales</taxon>
        <taxon>Euphorbiaceae</taxon>
        <taxon>Acalyphoideae</taxon>
        <taxon>Acalypheae</taxon>
        <taxon>Ricinus</taxon>
    </lineage>
</organism>
<evidence type="ECO:0000313" key="2">
    <source>
        <dbReference type="Proteomes" id="UP000008311"/>
    </source>
</evidence>
<dbReference type="InParanoid" id="B9RHF6"/>
<evidence type="ECO:0000313" key="1">
    <source>
        <dbReference type="EMBL" id="EEF49166.1"/>
    </source>
</evidence>
<accession>B9RHF6</accession>
<dbReference type="EMBL" id="EQ973779">
    <property type="protein sequence ID" value="EEF49166.1"/>
    <property type="molecule type" value="Genomic_DNA"/>
</dbReference>
<protein>
    <submittedName>
        <fullName evidence="1">Uncharacterized protein</fullName>
    </submittedName>
</protein>